<dbReference type="InterPro" id="IPR015500">
    <property type="entry name" value="Peptidase_S8_subtilisin-rel"/>
</dbReference>
<feature type="active site" description="Charge relay system" evidence="7">
    <location>
        <position position="446"/>
    </location>
</feature>
<dbReference type="Pfam" id="PF00082">
    <property type="entry name" value="Peptidase_S8"/>
    <property type="match status" value="2"/>
</dbReference>
<feature type="chain" id="PRO_5045372406" evidence="9">
    <location>
        <begin position="18"/>
        <end position="509"/>
    </location>
</feature>
<dbReference type="PROSITE" id="PS00137">
    <property type="entry name" value="SUBTILASE_HIS"/>
    <property type="match status" value="1"/>
</dbReference>
<dbReference type="Proteomes" id="UP001291309">
    <property type="component" value="Unassembled WGS sequence"/>
</dbReference>
<organism evidence="12 13">
    <name type="scientific">Hyalangium rubrum</name>
    <dbReference type="NCBI Taxonomy" id="3103134"/>
    <lineage>
        <taxon>Bacteria</taxon>
        <taxon>Pseudomonadati</taxon>
        <taxon>Myxococcota</taxon>
        <taxon>Myxococcia</taxon>
        <taxon>Myxococcales</taxon>
        <taxon>Cystobacterineae</taxon>
        <taxon>Archangiaceae</taxon>
        <taxon>Hyalangium</taxon>
    </lineage>
</organism>
<dbReference type="PRINTS" id="PR00723">
    <property type="entry name" value="SUBTILISIN"/>
</dbReference>
<evidence type="ECO:0000256" key="9">
    <source>
        <dbReference type="SAM" id="SignalP"/>
    </source>
</evidence>
<feature type="signal peptide" evidence="9">
    <location>
        <begin position="1"/>
        <end position="17"/>
    </location>
</feature>
<evidence type="ECO:0000259" key="11">
    <source>
        <dbReference type="Pfam" id="PF02225"/>
    </source>
</evidence>
<protein>
    <submittedName>
        <fullName evidence="12">S8 family serine peptidase</fullName>
    </submittedName>
</protein>
<keyword evidence="2" id="KW-0134">Cell wall</keyword>
<dbReference type="InterPro" id="IPR003137">
    <property type="entry name" value="PA_domain"/>
</dbReference>
<dbReference type="PROSITE" id="PS00136">
    <property type="entry name" value="SUBTILASE_ASP"/>
    <property type="match status" value="1"/>
</dbReference>
<evidence type="ECO:0000256" key="5">
    <source>
        <dbReference type="ARBA" id="ARBA00022801"/>
    </source>
</evidence>
<dbReference type="InterPro" id="IPR022398">
    <property type="entry name" value="Peptidase_S8_His-AS"/>
</dbReference>
<dbReference type="PROSITE" id="PS51892">
    <property type="entry name" value="SUBTILASE"/>
    <property type="match status" value="1"/>
</dbReference>
<keyword evidence="2" id="KW-0964">Secreted</keyword>
<evidence type="ECO:0000256" key="8">
    <source>
        <dbReference type="RuleBase" id="RU003355"/>
    </source>
</evidence>
<dbReference type="InterPro" id="IPR037045">
    <property type="entry name" value="S8pro/Inhibitor_I9_sf"/>
</dbReference>
<dbReference type="InterPro" id="IPR036852">
    <property type="entry name" value="Peptidase_S8/S53_dom_sf"/>
</dbReference>
<dbReference type="PANTHER" id="PTHR43806:SF11">
    <property type="entry name" value="CEREVISIN-RELATED"/>
    <property type="match status" value="1"/>
</dbReference>
<dbReference type="PROSITE" id="PS51257">
    <property type="entry name" value="PROKAR_LIPOPROTEIN"/>
    <property type="match status" value="1"/>
</dbReference>
<keyword evidence="4 9" id="KW-0732">Signal</keyword>
<dbReference type="Pfam" id="PF02225">
    <property type="entry name" value="PA"/>
    <property type="match status" value="1"/>
</dbReference>
<name>A0ABU5GXR9_9BACT</name>
<gene>
    <name evidence="12" type="ORF">SYV04_06275</name>
</gene>
<reference evidence="12 13" key="1">
    <citation type="submission" date="2023-12" db="EMBL/GenBank/DDBJ databases">
        <title>the genome sequence of Hyalangium sp. s54d21.</title>
        <authorList>
            <person name="Zhang X."/>
        </authorList>
    </citation>
    <scope>NUCLEOTIDE SEQUENCE [LARGE SCALE GENOMIC DNA]</scope>
    <source>
        <strain evidence="13">s54d21</strain>
    </source>
</reference>
<evidence type="ECO:0000256" key="2">
    <source>
        <dbReference type="ARBA" id="ARBA00022512"/>
    </source>
</evidence>
<evidence type="ECO:0000256" key="3">
    <source>
        <dbReference type="ARBA" id="ARBA00022670"/>
    </source>
</evidence>
<dbReference type="SUPFAM" id="SSF54897">
    <property type="entry name" value="Protease propeptides/inhibitors"/>
    <property type="match status" value="1"/>
</dbReference>
<accession>A0ABU5GXR9</accession>
<comment type="similarity">
    <text evidence="1 7 8">Belongs to the peptidase S8 family.</text>
</comment>
<dbReference type="InterPro" id="IPR000209">
    <property type="entry name" value="Peptidase_S8/S53_dom"/>
</dbReference>
<evidence type="ECO:0000256" key="6">
    <source>
        <dbReference type="ARBA" id="ARBA00022825"/>
    </source>
</evidence>
<evidence type="ECO:0000313" key="12">
    <source>
        <dbReference type="EMBL" id="MDY7225979.1"/>
    </source>
</evidence>
<dbReference type="InterPro" id="IPR050131">
    <property type="entry name" value="Peptidase_S8_subtilisin-like"/>
</dbReference>
<comment type="caution">
    <text evidence="12">The sequence shown here is derived from an EMBL/GenBank/DDBJ whole genome shotgun (WGS) entry which is preliminary data.</text>
</comment>
<feature type="active site" description="Charge relay system" evidence="7">
    <location>
        <position position="164"/>
    </location>
</feature>
<keyword evidence="5 7" id="KW-0378">Hydrolase</keyword>
<dbReference type="RefSeq" id="WP_321544701.1">
    <property type="nucleotide sequence ID" value="NZ_JAXIVS010000002.1"/>
</dbReference>
<evidence type="ECO:0000256" key="4">
    <source>
        <dbReference type="ARBA" id="ARBA00022729"/>
    </source>
</evidence>
<feature type="domain" description="Peptidase S8/S53" evidence="10">
    <location>
        <begin position="126"/>
        <end position="314"/>
    </location>
</feature>
<dbReference type="InterPro" id="IPR023828">
    <property type="entry name" value="Peptidase_S8_Ser-AS"/>
</dbReference>
<dbReference type="Gene3D" id="3.40.50.200">
    <property type="entry name" value="Peptidase S8/S53 domain"/>
    <property type="match status" value="1"/>
</dbReference>
<dbReference type="PROSITE" id="PS00138">
    <property type="entry name" value="SUBTILASE_SER"/>
    <property type="match status" value="1"/>
</dbReference>
<feature type="active site" description="Charge relay system" evidence="7">
    <location>
        <position position="134"/>
    </location>
</feature>
<evidence type="ECO:0000256" key="1">
    <source>
        <dbReference type="ARBA" id="ARBA00011073"/>
    </source>
</evidence>
<evidence type="ECO:0000256" key="7">
    <source>
        <dbReference type="PROSITE-ProRule" id="PRU01240"/>
    </source>
</evidence>
<sequence>MKKSTLFGALVMLSACASEVGSEETEVRTQEAGVASEAKERYIISFKPGFDRSKVVSAAGGRELMSIHGMNASAVELPAKAVEALSKHAGVEFVELDAPRKLLAQTTPYGIPLTQADQVWASATGANRKICIIDSGLYAAHEDHQSGKSITGYPTGWNTDKCHHGTHVAGTIAAVNNTTGVVGVLPNGVNLHIVKVFGDDCSWTYASTLADAANRCVSAGANVISMSLGGPTKSKTEENAFKNAFSAGVLSIAAAGNDGNNRMSYPASYPIVMSVGALDANKTIATFSQFNTEVDIAAPGVGVLSTVGAVDTNSVAVAGGTFSGGYIDGAARSAGVTGALVDGGLCDSVGAWAGKVVLCQRGTIDFNTKVVNAKAGGGVAAVIYNNVAGGFAGTLGTGVTSTIPAISLSLEDGTAIKAAGGLGQSSTVSSQFVEPASGYEPYDGTSMATPHVSAIAALVWSYNPAWTATRVRNALEKTAEDLGTAGRDNYYGNGLIRAKAALDYAIANP</sequence>
<keyword evidence="3 7" id="KW-0645">Protease</keyword>
<dbReference type="SUPFAM" id="SSF52743">
    <property type="entry name" value="Subtilisin-like"/>
    <property type="match status" value="1"/>
</dbReference>
<proteinExistence type="inferred from homology"/>
<feature type="domain" description="Peptidase S8/S53" evidence="10">
    <location>
        <begin position="419"/>
        <end position="494"/>
    </location>
</feature>
<dbReference type="Gene3D" id="3.50.30.30">
    <property type="match status" value="1"/>
</dbReference>
<evidence type="ECO:0000313" key="13">
    <source>
        <dbReference type="Proteomes" id="UP001291309"/>
    </source>
</evidence>
<feature type="domain" description="PA" evidence="11">
    <location>
        <begin position="336"/>
        <end position="416"/>
    </location>
</feature>
<keyword evidence="6 7" id="KW-0720">Serine protease</keyword>
<keyword evidence="13" id="KW-1185">Reference proteome</keyword>
<dbReference type="PANTHER" id="PTHR43806">
    <property type="entry name" value="PEPTIDASE S8"/>
    <property type="match status" value="1"/>
</dbReference>
<dbReference type="InterPro" id="IPR023827">
    <property type="entry name" value="Peptidase_S8_Asp-AS"/>
</dbReference>
<dbReference type="EMBL" id="JAXIVS010000002">
    <property type="protein sequence ID" value="MDY7225979.1"/>
    <property type="molecule type" value="Genomic_DNA"/>
</dbReference>
<dbReference type="Gene3D" id="3.30.70.80">
    <property type="entry name" value="Peptidase S8 propeptide/proteinase inhibitor I9"/>
    <property type="match status" value="1"/>
</dbReference>
<evidence type="ECO:0000259" key="10">
    <source>
        <dbReference type="Pfam" id="PF00082"/>
    </source>
</evidence>